<dbReference type="InParanoid" id="A0A3N4KJG7"/>
<keyword evidence="3" id="KW-1185">Reference proteome</keyword>
<feature type="region of interest" description="Disordered" evidence="1">
    <location>
        <begin position="1"/>
        <end position="23"/>
    </location>
</feature>
<gene>
    <name evidence="2" type="ORF">P167DRAFT_547011</name>
</gene>
<name>A0A3N4KJG7_9PEZI</name>
<dbReference type="OrthoDB" id="10393580at2759"/>
<evidence type="ECO:0000313" key="2">
    <source>
        <dbReference type="EMBL" id="RPB10703.1"/>
    </source>
</evidence>
<organism evidence="2 3">
    <name type="scientific">Morchella conica CCBAS932</name>
    <dbReference type="NCBI Taxonomy" id="1392247"/>
    <lineage>
        <taxon>Eukaryota</taxon>
        <taxon>Fungi</taxon>
        <taxon>Dikarya</taxon>
        <taxon>Ascomycota</taxon>
        <taxon>Pezizomycotina</taxon>
        <taxon>Pezizomycetes</taxon>
        <taxon>Pezizales</taxon>
        <taxon>Morchellaceae</taxon>
        <taxon>Morchella</taxon>
    </lineage>
</organism>
<proteinExistence type="predicted"/>
<dbReference type="Proteomes" id="UP000277580">
    <property type="component" value="Unassembled WGS sequence"/>
</dbReference>
<accession>A0A3N4KJG7</accession>
<evidence type="ECO:0000313" key="3">
    <source>
        <dbReference type="Proteomes" id="UP000277580"/>
    </source>
</evidence>
<dbReference type="EMBL" id="ML119141">
    <property type="protein sequence ID" value="RPB10703.1"/>
    <property type="molecule type" value="Genomic_DNA"/>
</dbReference>
<reference evidence="2 3" key="1">
    <citation type="journal article" date="2018" name="Nat. Ecol. Evol.">
        <title>Pezizomycetes genomes reveal the molecular basis of ectomycorrhizal truffle lifestyle.</title>
        <authorList>
            <person name="Murat C."/>
            <person name="Payen T."/>
            <person name="Noel B."/>
            <person name="Kuo A."/>
            <person name="Morin E."/>
            <person name="Chen J."/>
            <person name="Kohler A."/>
            <person name="Krizsan K."/>
            <person name="Balestrini R."/>
            <person name="Da Silva C."/>
            <person name="Montanini B."/>
            <person name="Hainaut M."/>
            <person name="Levati E."/>
            <person name="Barry K.W."/>
            <person name="Belfiori B."/>
            <person name="Cichocki N."/>
            <person name="Clum A."/>
            <person name="Dockter R.B."/>
            <person name="Fauchery L."/>
            <person name="Guy J."/>
            <person name="Iotti M."/>
            <person name="Le Tacon F."/>
            <person name="Lindquist E.A."/>
            <person name="Lipzen A."/>
            <person name="Malagnac F."/>
            <person name="Mello A."/>
            <person name="Molinier V."/>
            <person name="Miyauchi S."/>
            <person name="Poulain J."/>
            <person name="Riccioni C."/>
            <person name="Rubini A."/>
            <person name="Sitrit Y."/>
            <person name="Splivallo R."/>
            <person name="Traeger S."/>
            <person name="Wang M."/>
            <person name="Zifcakova L."/>
            <person name="Wipf D."/>
            <person name="Zambonelli A."/>
            <person name="Paolocci F."/>
            <person name="Nowrousian M."/>
            <person name="Ottonello S."/>
            <person name="Baldrian P."/>
            <person name="Spatafora J.W."/>
            <person name="Henrissat B."/>
            <person name="Nagy L.G."/>
            <person name="Aury J.M."/>
            <person name="Wincker P."/>
            <person name="Grigoriev I.V."/>
            <person name="Bonfante P."/>
            <person name="Martin F.M."/>
        </authorList>
    </citation>
    <scope>NUCLEOTIDE SEQUENCE [LARGE SCALE GENOMIC DNA]</scope>
    <source>
        <strain evidence="2 3">CCBAS932</strain>
    </source>
</reference>
<protein>
    <submittedName>
        <fullName evidence="2">Uncharacterized protein</fullName>
    </submittedName>
</protein>
<dbReference type="AlphaFoldDB" id="A0A3N4KJG7"/>
<sequence>MNSQTSSFLVPTPETHYSGPSSTASRIPYITGRLMEVQKLVGIHQEDISTRWSTYEEHLKNYHRARLNRFIASCENQEDPSSATDHLASSLNTLTTNEMALKDLVQMLHDNYKWMMEKVSVLQKEEKGLKEELDILKTNSGWDGFFTAGRRWNAEVFVREADGPKMMMDGFDASENFF</sequence>
<evidence type="ECO:0000256" key="1">
    <source>
        <dbReference type="SAM" id="MobiDB-lite"/>
    </source>
</evidence>